<gene>
    <name evidence="7" type="ORF">BpHYR1_027748</name>
    <name evidence="8" type="ORF">BpHYR1_028564</name>
</gene>
<evidence type="ECO:0000313" key="8">
    <source>
        <dbReference type="EMBL" id="RNA14410.1"/>
    </source>
</evidence>
<dbReference type="EMBL" id="REGN01005195">
    <property type="protein sequence ID" value="RNA14410.1"/>
    <property type="molecule type" value="Genomic_DNA"/>
</dbReference>
<keyword evidence="9" id="KW-1185">Reference proteome</keyword>
<comment type="subcellular location">
    <subcellularLocation>
        <location evidence="1">Membrane</location>
        <topology evidence="1">Multi-pass membrane protein</topology>
    </subcellularLocation>
</comment>
<reference evidence="7 9" key="1">
    <citation type="journal article" date="2018" name="Sci. Rep.">
        <title>Genomic signatures of local adaptation to the degree of environmental predictability in rotifers.</title>
        <authorList>
            <person name="Franch-Gras L."/>
            <person name="Hahn C."/>
            <person name="Garcia-Roger E.M."/>
            <person name="Carmona M.J."/>
            <person name="Serra M."/>
            <person name="Gomez A."/>
        </authorList>
    </citation>
    <scope>NUCLEOTIDE SEQUENCE [LARGE SCALE GENOMIC DNA]</scope>
    <source>
        <strain evidence="7">HYR1</strain>
    </source>
</reference>
<keyword evidence="4 6" id="KW-1133">Transmembrane helix</keyword>
<feature type="transmembrane region" description="Helical" evidence="6">
    <location>
        <begin position="97"/>
        <end position="114"/>
    </location>
</feature>
<dbReference type="STRING" id="10195.A0A3M7QRD4"/>
<evidence type="ECO:0000256" key="1">
    <source>
        <dbReference type="ARBA" id="ARBA00004141"/>
    </source>
</evidence>
<comment type="caution">
    <text evidence="7">The sequence shown here is derived from an EMBL/GenBank/DDBJ whole genome shotgun (WGS) entry which is preliminary data.</text>
</comment>
<keyword evidence="5 6" id="KW-0472">Membrane</keyword>
<dbReference type="PANTHER" id="PTHR43461:SF1">
    <property type="entry name" value="TRANSMEMBRANE PROTEIN 256"/>
    <property type="match status" value="1"/>
</dbReference>
<evidence type="ECO:0000313" key="9">
    <source>
        <dbReference type="Proteomes" id="UP000276133"/>
    </source>
</evidence>
<accession>A0A3M7QRD4</accession>
<organism evidence="7 9">
    <name type="scientific">Brachionus plicatilis</name>
    <name type="common">Marine rotifer</name>
    <name type="synonym">Brachionus muelleri</name>
    <dbReference type="NCBI Taxonomy" id="10195"/>
    <lineage>
        <taxon>Eukaryota</taxon>
        <taxon>Metazoa</taxon>
        <taxon>Spiralia</taxon>
        <taxon>Gnathifera</taxon>
        <taxon>Rotifera</taxon>
        <taxon>Eurotatoria</taxon>
        <taxon>Monogononta</taxon>
        <taxon>Pseudotrocha</taxon>
        <taxon>Ploima</taxon>
        <taxon>Brachionidae</taxon>
        <taxon>Brachionus</taxon>
    </lineage>
</organism>
<evidence type="ECO:0000256" key="2">
    <source>
        <dbReference type="ARBA" id="ARBA00006208"/>
    </source>
</evidence>
<evidence type="ECO:0000256" key="6">
    <source>
        <dbReference type="SAM" id="Phobius"/>
    </source>
</evidence>
<dbReference type="InterPro" id="IPR006696">
    <property type="entry name" value="DUF423"/>
</dbReference>
<dbReference type="GO" id="GO:0016020">
    <property type="term" value="C:membrane"/>
    <property type="evidence" value="ECO:0007669"/>
    <property type="project" value="UniProtKB-SubCell"/>
</dbReference>
<protein>
    <submittedName>
        <fullName evidence="7">Transmembrane protein-like</fullName>
    </submittedName>
</protein>
<feature type="transmembrane region" description="Helical" evidence="6">
    <location>
        <begin position="146"/>
        <end position="165"/>
    </location>
</feature>
<evidence type="ECO:0000256" key="3">
    <source>
        <dbReference type="ARBA" id="ARBA00022692"/>
    </source>
</evidence>
<keyword evidence="3 6" id="KW-0812">Transmembrane</keyword>
<name>A0A3M7QRD4_BRAPC</name>
<sequence>MTDILNTIVVNPIKKIGSVFTRSSSSKTETVEKVIIKHEYEKMPVLGFKSLAKSSRIFLRLAALSGAAAVVASAYGSHVFNKRQETTKDMRELYFTAQYYHLVHSVALLGVPFVSRPKITGVLLSSGIVLFCGTMYYHALTKDNRLRFLTPYGGFCLIAGWLSILF</sequence>
<dbReference type="Proteomes" id="UP000276133">
    <property type="component" value="Unassembled WGS sequence"/>
</dbReference>
<evidence type="ECO:0000256" key="4">
    <source>
        <dbReference type="ARBA" id="ARBA00022989"/>
    </source>
</evidence>
<dbReference type="OrthoDB" id="269173at2759"/>
<feature type="transmembrane region" description="Helical" evidence="6">
    <location>
        <begin position="121"/>
        <end position="140"/>
    </location>
</feature>
<proteinExistence type="inferred from homology"/>
<feature type="transmembrane region" description="Helical" evidence="6">
    <location>
        <begin position="57"/>
        <end position="77"/>
    </location>
</feature>
<dbReference type="AlphaFoldDB" id="A0A3M7QRD4"/>
<comment type="similarity">
    <text evidence="2">Belongs to the TMEM256 family.</text>
</comment>
<dbReference type="Pfam" id="PF04241">
    <property type="entry name" value="DUF423"/>
    <property type="match status" value="1"/>
</dbReference>
<evidence type="ECO:0000256" key="5">
    <source>
        <dbReference type="ARBA" id="ARBA00023136"/>
    </source>
</evidence>
<dbReference type="EMBL" id="REGN01005274">
    <property type="protein sequence ID" value="RNA14027.1"/>
    <property type="molecule type" value="Genomic_DNA"/>
</dbReference>
<evidence type="ECO:0000313" key="7">
    <source>
        <dbReference type="EMBL" id="RNA14027.1"/>
    </source>
</evidence>
<dbReference type="PANTHER" id="PTHR43461">
    <property type="entry name" value="TRANSMEMBRANE PROTEIN 256"/>
    <property type="match status" value="1"/>
</dbReference>